<evidence type="ECO:0000313" key="2">
    <source>
        <dbReference type="Proteomes" id="UP001295444"/>
    </source>
</evidence>
<gene>
    <name evidence="1" type="ORF">PECUL_23A046097</name>
</gene>
<proteinExistence type="predicted"/>
<name>A0AAD1R270_PELCU</name>
<protein>
    <submittedName>
        <fullName evidence="1">Uncharacterized protein</fullName>
    </submittedName>
</protein>
<sequence>MEMEPKRMKVAEPGPSFVSLTKSQKLPCITYINNIAERNKLTYKRVCNEIDRSRDDAVGCELGTMAGAIAYGSTVNFRINLLRAGAESRLGMVSEKTGKLNKRFYRRPATKKPSHE</sequence>
<organism evidence="1 2">
    <name type="scientific">Pelobates cultripes</name>
    <name type="common">Western spadefoot toad</name>
    <dbReference type="NCBI Taxonomy" id="61616"/>
    <lineage>
        <taxon>Eukaryota</taxon>
        <taxon>Metazoa</taxon>
        <taxon>Chordata</taxon>
        <taxon>Craniata</taxon>
        <taxon>Vertebrata</taxon>
        <taxon>Euteleostomi</taxon>
        <taxon>Amphibia</taxon>
        <taxon>Batrachia</taxon>
        <taxon>Anura</taxon>
        <taxon>Pelobatoidea</taxon>
        <taxon>Pelobatidae</taxon>
        <taxon>Pelobates</taxon>
    </lineage>
</organism>
<dbReference type="AlphaFoldDB" id="A0AAD1R270"/>
<dbReference type="Proteomes" id="UP001295444">
    <property type="component" value="Chromosome 01"/>
</dbReference>
<accession>A0AAD1R270</accession>
<reference evidence="1" key="1">
    <citation type="submission" date="2022-03" db="EMBL/GenBank/DDBJ databases">
        <authorList>
            <person name="Alioto T."/>
            <person name="Alioto T."/>
            <person name="Gomez Garrido J."/>
        </authorList>
    </citation>
    <scope>NUCLEOTIDE SEQUENCE</scope>
</reference>
<keyword evidence="2" id="KW-1185">Reference proteome</keyword>
<dbReference type="EMBL" id="OW240912">
    <property type="protein sequence ID" value="CAH2222017.1"/>
    <property type="molecule type" value="Genomic_DNA"/>
</dbReference>
<evidence type="ECO:0000313" key="1">
    <source>
        <dbReference type="EMBL" id="CAH2222017.1"/>
    </source>
</evidence>